<keyword evidence="3" id="KW-1185">Reference proteome</keyword>
<reference evidence="2 3" key="1">
    <citation type="submission" date="2021-02" db="EMBL/GenBank/DDBJ databases">
        <title>Genome assembly of Pseudopithomyces chartarum.</title>
        <authorList>
            <person name="Jauregui R."/>
            <person name="Singh J."/>
            <person name="Voisey C."/>
        </authorList>
    </citation>
    <scope>NUCLEOTIDE SEQUENCE [LARGE SCALE GENOMIC DNA]</scope>
    <source>
        <strain evidence="2 3">AGR01</strain>
    </source>
</reference>
<comment type="caution">
    <text evidence="2">The sequence shown here is derived from an EMBL/GenBank/DDBJ whole genome shotgun (WGS) entry which is preliminary data.</text>
</comment>
<evidence type="ECO:0000313" key="2">
    <source>
        <dbReference type="EMBL" id="KAK3202879.1"/>
    </source>
</evidence>
<dbReference type="EMBL" id="WVTA01000013">
    <property type="protein sequence ID" value="KAK3202879.1"/>
    <property type="molecule type" value="Genomic_DNA"/>
</dbReference>
<dbReference type="Proteomes" id="UP001280581">
    <property type="component" value="Unassembled WGS sequence"/>
</dbReference>
<evidence type="ECO:0000313" key="3">
    <source>
        <dbReference type="Proteomes" id="UP001280581"/>
    </source>
</evidence>
<proteinExistence type="predicted"/>
<feature type="region of interest" description="Disordered" evidence="1">
    <location>
        <begin position="103"/>
        <end position="127"/>
    </location>
</feature>
<protein>
    <submittedName>
        <fullName evidence="2">Uncharacterized protein</fullName>
    </submittedName>
</protein>
<name>A0AAN6RDA2_9PLEO</name>
<evidence type="ECO:0000256" key="1">
    <source>
        <dbReference type="SAM" id="MobiDB-lite"/>
    </source>
</evidence>
<accession>A0AAN6RDA2</accession>
<dbReference type="AlphaFoldDB" id="A0AAN6RDA2"/>
<organism evidence="2 3">
    <name type="scientific">Pseudopithomyces chartarum</name>
    <dbReference type="NCBI Taxonomy" id="1892770"/>
    <lineage>
        <taxon>Eukaryota</taxon>
        <taxon>Fungi</taxon>
        <taxon>Dikarya</taxon>
        <taxon>Ascomycota</taxon>
        <taxon>Pezizomycotina</taxon>
        <taxon>Dothideomycetes</taxon>
        <taxon>Pleosporomycetidae</taxon>
        <taxon>Pleosporales</taxon>
        <taxon>Massarineae</taxon>
        <taxon>Didymosphaeriaceae</taxon>
        <taxon>Pseudopithomyces</taxon>
    </lineage>
</organism>
<sequence>MSDLDFHLVSTTPLGLIEISGVPEEFIGQIWLRSWPELHSASSSSFPWTSTTSNVRLFNDVVRAVLHDNAPLPELSAVASLVRDLLLFSLNFAPIEAPVEIESDSGVSNSGSEGEDSLEDTTGVGSRIPHSLQALQPVPSERHMLVPDDIATINLDGEYILFQASQMLETFHIVEDNGESHLLTENELENHIENPDSNVRDVEIRRATHARNTGTDDIYERLSRFPADDVIPYEHDLERIPDVPSWRRLHMRRLRRNEDLTNDYCHCTTYYGQSNNEDLNRPYFPGGADSELFSRRLRALEQSEGSGRYPRMSNRNLLGQREARFLAGLDIGDMDREITRRILQSPEEFGALAEAMSGYLMELHRDGDNYRLE</sequence>
<gene>
    <name evidence="2" type="ORF">GRF29_154g1068089</name>
</gene>